<evidence type="ECO:0000256" key="1">
    <source>
        <dbReference type="SAM" id="MobiDB-lite"/>
    </source>
</evidence>
<accession>A0A9P0W1I8</accession>
<feature type="domain" description="Bul1 C-terminal" evidence="3">
    <location>
        <begin position="614"/>
        <end position="845"/>
    </location>
</feature>
<dbReference type="Pfam" id="PF04426">
    <property type="entry name" value="Bul1_C"/>
    <property type="match status" value="1"/>
</dbReference>
<evidence type="ECO:0000313" key="5">
    <source>
        <dbReference type="Proteomes" id="UP000837801"/>
    </source>
</evidence>
<feature type="region of interest" description="Disordered" evidence="1">
    <location>
        <begin position="81"/>
        <end position="112"/>
    </location>
</feature>
<dbReference type="PANTHER" id="PTHR31904">
    <property type="entry name" value="BYPASS OF STOP CODON PROTEIN 5-RELATED"/>
    <property type="match status" value="1"/>
</dbReference>
<feature type="domain" description="Bul1 N-terminal" evidence="2">
    <location>
        <begin position="52"/>
        <end position="464"/>
    </location>
</feature>
<dbReference type="AlphaFoldDB" id="A0A9P0W1I8"/>
<dbReference type="InterPro" id="IPR007519">
    <property type="entry name" value="Bul1_N"/>
</dbReference>
<feature type="compositionally biased region" description="Polar residues" evidence="1">
    <location>
        <begin position="500"/>
        <end position="524"/>
    </location>
</feature>
<evidence type="ECO:0008006" key="6">
    <source>
        <dbReference type="Google" id="ProtNLM"/>
    </source>
</evidence>
<feature type="compositionally biased region" description="Polar residues" evidence="1">
    <location>
        <begin position="44"/>
        <end position="59"/>
    </location>
</feature>
<organism evidence="4 5">
    <name type="scientific">[Candida] railenensis</name>
    <dbReference type="NCBI Taxonomy" id="45579"/>
    <lineage>
        <taxon>Eukaryota</taxon>
        <taxon>Fungi</taxon>
        <taxon>Dikarya</taxon>
        <taxon>Ascomycota</taxon>
        <taxon>Saccharomycotina</taxon>
        <taxon>Pichiomycetes</taxon>
        <taxon>Debaryomycetaceae</taxon>
        <taxon>Kurtzmaniella</taxon>
    </lineage>
</organism>
<dbReference type="InterPro" id="IPR039634">
    <property type="entry name" value="Bul1-like"/>
</dbReference>
<dbReference type="EMBL" id="CAKXYY010000047">
    <property type="protein sequence ID" value="CAH2356066.1"/>
    <property type="molecule type" value="Genomic_DNA"/>
</dbReference>
<feature type="region of interest" description="Disordered" evidence="1">
    <location>
        <begin position="1"/>
        <end position="59"/>
    </location>
</feature>
<feature type="region of interest" description="Disordered" evidence="1">
    <location>
        <begin position="489"/>
        <end position="524"/>
    </location>
</feature>
<dbReference type="InterPro" id="IPR022794">
    <property type="entry name" value="Bul1_C"/>
</dbReference>
<name>A0A9P0W1I8_9ASCO</name>
<gene>
    <name evidence="4" type="ORF">CLIB1423_47S00188</name>
</gene>
<sequence>MTHEDTLSSSSIASSDRETEAVPVFINPFSRSQQNGREAGDRSLASTSELPDYSSNTNVDSLEPVWSILPSYHMYTSTVSESVLRQPNDDSYTKPPMYNTSHENNAERRRPSSRLEHFENFLRQDNQSQYSEVESEPSNLIASDDNSQDWQNTILGNIHKLDNLSSTKNEFANAIKFSVHFTEMVGEPGVKQKELDISNYEYKQGDIINGYILIENTSGKPIPFDAFYVVFEGTFTVGSVITGDDPTKDKEITYIKNFLEMFDLHASWHHGFINRIPTDDPDTIIDPVDNTYLPFGDNSRYIRHDYVHKRFFTFKIPEKLLDSSCSHNLSRHTELPSTLGLTKAEKQFNLKNPKLGRKVRDFSFINSNISYSVSARFIGRASMYGEKSKTSGMTSRIVNTAGDEFLVLKDTRQNLRIVQESLRYNHEERVEKTKQETILYNNLNSRLDEHIEIAESILRESTESKLEDIYTNFPPVETRERANTINPLMSSLPSSMSGIRRNSTNSTVGSGSISRISTSNDLPTKNNVDELAKIRQLYKPNHKEKGSESSNTTSGNDAYKVFFPWQKRTLSLTSKFQGAIVVSTPKKPYSISYIRPVSFRQPNSSTPDNPWNLELPIDFEYIQSQTDNLDKRIQLPEIKKIGVEFVCLTIKSDHGPIPIEINDDMLFKDTTSFDKPCRSVFEYNTDYLESNVVGQIREKFVKIHVLASKLGPEGFRMDSQLVDDVKVLCNLETKNNTMTVGGVKIKMTDSKDKEITLNKVGELSKSPWSLKEGATTTTYIKKFSLQIDMSTSKLKTPDKQVGKSFDNFCLVPNFQMCQMARFYYIRVSITLSKNEVILVNIPIEVVK</sequence>
<protein>
    <recommendedName>
        <fullName evidence="6">Bul1 N-terminal domain-containing protein</fullName>
    </recommendedName>
</protein>
<evidence type="ECO:0000259" key="2">
    <source>
        <dbReference type="Pfam" id="PF04425"/>
    </source>
</evidence>
<proteinExistence type="predicted"/>
<dbReference type="PANTHER" id="PTHR31904:SF1">
    <property type="entry name" value="BYPASS OF STOP CODON PROTEIN 5-RELATED"/>
    <property type="match status" value="1"/>
</dbReference>
<keyword evidence="5" id="KW-1185">Reference proteome</keyword>
<dbReference type="Pfam" id="PF04425">
    <property type="entry name" value="Bul1_N"/>
    <property type="match status" value="1"/>
</dbReference>
<evidence type="ECO:0000313" key="4">
    <source>
        <dbReference type="EMBL" id="CAH2356066.1"/>
    </source>
</evidence>
<reference evidence="4" key="1">
    <citation type="submission" date="2022-03" db="EMBL/GenBank/DDBJ databases">
        <authorList>
            <person name="Legras J.-L."/>
            <person name="Devillers H."/>
            <person name="Grondin C."/>
        </authorList>
    </citation>
    <scope>NUCLEOTIDE SEQUENCE</scope>
    <source>
        <strain evidence="4">CLIB 1423</strain>
    </source>
</reference>
<comment type="caution">
    <text evidence="4">The sequence shown here is derived from an EMBL/GenBank/DDBJ whole genome shotgun (WGS) entry which is preliminary data.</text>
</comment>
<dbReference type="OrthoDB" id="4007955at2759"/>
<dbReference type="Proteomes" id="UP000837801">
    <property type="component" value="Unassembled WGS sequence"/>
</dbReference>
<evidence type="ECO:0000259" key="3">
    <source>
        <dbReference type="Pfam" id="PF04426"/>
    </source>
</evidence>